<feature type="region of interest" description="Disordered" evidence="1">
    <location>
        <begin position="134"/>
        <end position="161"/>
    </location>
</feature>
<sequence length="302" mass="33102">MCVQTRDRMESGVCDLLRDQRSAHRLPLGYHSQREPTVCLQVGVDGHRRDGTMLFAKLFLGHRSGVYVRSRHILGCFRFGMRPASAVNMDANTSITTTPAESKATLIGGALGGAFGVVCVIAGAFLYLRRKRARQSKNDHEQRQTLPIAPPSRSSSPSPPQYSFVVARKLTRLFSKSSFDPSTQKPSRNRDNFPSLQSSLSTDFPSSTLPTTRAVLPPDAMTLLDLPPRPSHVSLPSSTQANVGTVVVPNESFKSPVLTPHIEMDTQSGSIGSQTLPNWTHVESSNPRVNHASLQTWSVRND</sequence>
<evidence type="ECO:0000256" key="2">
    <source>
        <dbReference type="SAM" id="Phobius"/>
    </source>
</evidence>
<evidence type="ECO:0000313" key="4">
    <source>
        <dbReference type="Proteomes" id="UP000070544"/>
    </source>
</evidence>
<evidence type="ECO:0000313" key="3">
    <source>
        <dbReference type="EMBL" id="KXS09054.1"/>
    </source>
</evidence>
<feature type="region of interest" description="Disordered" evidence="1">
    <location>
        <begin position="177"/>
        <end position="215"/>
    </location>
</feature>
<organism evidence="3 4">
    <name type="scientific">Gonapodya prolifera (strain JEL478)</name>
    <name type="common">Monoblepharis prolifera</name>
    <dbReference type="NCBI Taxonomy" id="1344416"/>
    <lineage>
        <taxon>Eukaryota</taxon>
        <taxon>Fungi</taxon>
        <taxon>Fungi incertae sedis</taxon>
        <taxon>Chytridiomycota</taxon>
        <taxon>Chytridiomycota incertae sedis</taxon>
        <taxon>Monoblepharidomycetes</taxon>
        <taxon>Monoblepharidales</taxon>
        <taxon>Gonapodyaceae</taxon>
        <taxon>Gonapodya</taxon>
    </lineage>
</organism>
<keyword evidence="2" id="KW-0812">Transmembrane</keyword>
<feature type="compositionally biased region" description="Polar residues" evidence="1">
    <location>
        <begin position="177"/>
        <end position="211"/>
    </location>
</feature>
<dbReference type="Proteomes" id="UP000070544">
    <property type="component" value="Unassembled WGS sequence"/>
</dbReference>
<keyword evidence="2" id="KW-0472">Membrane</keyword>
<feature type="transmembrane region" description="Helical" evidence="2">
    <location>
        <begin position="106"/>
        <end position="128"/>
    </location>
</feature>
<name>A0A138ZX66_GONPJ</name>
<keyword evidence="2" id="KW-1133">Transmembrane helix</keyword>
<reference evidence="3 4" key="1">
    <citation type="journal article" date="2015" name="Genome Biol. Evol.">
        <title>Phylogenomic analyses indicate that early fungi evolved digesting cell walls of algal ancestors of land plants.</title>
        <authorList>
            <person name="Chang Y."/>
            <person name="Wang S."/>
            <person name="Sekimoto S."/>
            <person name="Aerts A.L."/>
            <person name="Choi C."/>
            <person name="Clum A."/>
            <person name="LaButti K.M."/>
            <person name="Lindquist E.A."/>
            <person name="Yee Ngan C."/>
            <person name="Ohm R.A."/>
            <person name="Salamov A.A."/>
            <person name="Grigoriev I.V."/>
            <person name="Spatafora J.W."/>
            <person name="Berbee M.L."/>
        </authorList>
    </citation>
    <scope>NUCLEOTIDE SEQUENCE [LARGE SCALE GENOMIC DNA]</scope>
    <source>
        <strain evidence="3 4">JEL478</strain>
    </source>
</reference>
<gene>
    <name evidence="3" type="ORF">M427DRAFT_257850</name>
</gene>
<protein>
    <submittedName>
        <fullName evidence="3">Uncharacterized protein</fullName>
    </submittedName>
</protein>
<evidence type="ECO:0000256" key="1">
    <source>
        <dbReference type="SAM" id="MobiDB-lite"/>
    </source>
</evidence>
<dbReference type="EMBL" id="KQ965896">
    <property type="protein sequence ID" value="KXS09054.1"/>
    <property type="molecule type" value="Genomic_DNA"/>
</dbReference>
<proteinExistence type="predicted"/>
<accession>A0A138ZX66</accession>
<dbReference type="AlphaFoldDB" id="A0A138ZX66"/>
<keyword evidence="4" id="KW-1185">Reference proteome</keyword>